<sequence>MVVGGYTRPGIESRNSKITEVHEFLTQFISFYNERYLPEPNDMLVLDIAYMIYLKFVEYPSALQIALFLDNMQYVKQVYESMLSRFANEGGLIGSSPAEVSKVLSSSCLTTLLVTNFSILFSQLIVLTIDFQCNIVEISVLSLKT</sequence>
<name>A0ACC0F680_9ERIC</name>
<gene>
    <name evidence="1" type="ORF">LOK49_LG15G00068</name>
</gene>
<proteinExistence type="predicted"/>
<protein>
    <submittedName>
        <fullName evidence="1">Uncharacterized protein</fullName>
    </submittedName>
</protein>
<evidence type="ECO:0000313" key="1">
    <source>
        <dbReference type="EMBL" id="KAI7984236.1"/>
    </source>
</evidence>
<dbReference type="EMBL" id="CM045768">
    <property type="protein sequence ID" value="KAI7984236.1"/>
    <property type="molecule type" value="Genomic_DNA"/>
</dbReference>
<reference evidence="1 2" key="1">
    <citation type="journal article" date="2022" name="Plant J.">
        <title>Chromosome-level genome of Camellia lanceoleosa provides a valuable resource for understanding genome evolution and self-incompatibility.</title>
        <authorList>
            <person name="Gong W."/>
            <person name="Xiao S."/>
            <person name="Wang L."/>
            <person name="Liao Z."/>
            <person name="Chang Y."/>
            <person name="Mo W."/>
            <person name="Hu G."/>
            <person name="Li W."/>
            <person name="Zhao G."/>
            <person name="Zhu H."/>
            <person name="Hu X."/>
            <person name="Ji K."/>
            <person name="Xiang X."/>
            <person name="Song Q."/>
            <person name="Yuan D."/>
            <person name="Jin S."/>
            <person name="Zhang L."/>
        </authorList>
    </citation>
    <scope>NUCLEOTIDE SEQUENCE [LARGE SCALE GENOMIC DNA]</scope>
    <source>
        <strain evidence="1">SQ_2022a</strain>
    </source>
</reference>
<accession>A0ACC0F680</accession>
<evidence type="ECO:0000313" key="2">
    <source>
        <dbReference type="Proteomes" id="UP001060215"/>
    </source>
</evidence>
<organism evidence="1 2">
    <name type="scientific">Camellia lanceoleosa</name>
    <dbReference type="NCBI Taxonomy" id="1840588"/>
    <lineage>
        <taxon>Eukaryota</taxon>
        <taxon>Viridiplantae</taxon>
        <taxon>Streptophyta</taxon>
        <taxon>Embryophyta</taxon>
        <taxon>Tracheophyta</taxon>
        <taxon>Spermatophyta</taxon>
        <taxon>Magnoliopsida</taxon>
        <taxon>eudicotyledons</taxon>
        <taxon>Gunneridae</taxon>
        <taxon>Pentapetalae</taxon>
        <taxon>asterids</taxon>
        <taxon>Ericales</taxon>
        <taxon>Theaceae</taxon>
        <taxon>Camellia</taxon>
    </lineage>
</organism>
<dbReference type="Proteomes" id="UP001060215">
    <property type="component" value="Chromosome 11"/>
</dbReference>
<comment type="caution">
    <text evidence="1">The sequence shown here is derived from an EMBL/GenBank/DDBJ whole genome shotgun (WGS) entry which is preliminary data.</text>
</comment>
<keyword evidence="2" id="KW-1185">Reference proteome</keyword>